<dbReference type="Proteomes" id="UP001303324">
    <property type="component" value="Chromosome"/>
</dbReference>
<dbReference type="PANTHER" id="PTHR40032:SF1">
    <property type="entry name" value="EXPORTED PROTEIN"/>
    <property type="match status" value="1"/>
</dbReference>
<proteinExistence type="predicted"/>
<dbReference type="EMBL" id="CP134494">
    <property type="protein sequence ID" value="WNF23904.1"/>
    <property type="molecule type" value="Genomic_DNA"/>
</dbReference>
<organism evidence="2 3">
    <name type="scientific">Mesobacillus jeotgali</name>
    <dbReference type="NCBI Taxonomy" id="129985"/>
    <lineage>
        <taxon>Bacteria</taxon>
        <taxon>Bacillati</taxon>
        <taxon>Bacillota</taxon>
        <taxon>Bacilli</taxon>
        <taxon>Bacillales</taxon>
        <taxon>Bacillaceae</taxon>
        <taxon>Mesobacillus</taxon>
    </lineage>
</organism>
<keyword evidence="3" id="KW-1185">Reference proteome</keyword>
<dbReference type="Pfam" id="PF12671">
    <property type="entry name" value="Amidase_6"/>
    <property type="match status" value="1"/>
</dbReference>
<evidence type="ECO:0000259" key="1">
    <source>
        <dbReference type="Pfam" id="PF12671"/>
    </source>
</evidence>
<name>A0ABY9VIZ5_9BACI</name>
<accession>A0ABY9VIZ5</accession>
<dbReference type="RefSeq" id="WP_311074434.1">
    <property type="nucleotide sequence ID" value="NZ_CP134494.1"/>
</dbReference>
<dbReference type="PANTHER" id="PTHR40032">
    <property type="entry name" value="EXPORTED PROTEIN-RELATED"/>
    <property type="match status" value="1"/>
</dbReference>
<reference evidence="2 3" key="1">
    <citation type="submission" date="2023-09" db="EMBL/GenBank/DDBJ databases">
        <title>Microbial mechanism of fulvic acid promoting antimony reduction mineralization in rice fields.</title>
        <authorList>
            <person name="Chen G."/>
            <person name="Lan J."/>
        </authorList>
    </citation>
    <scope>NUCLEOTIDE SEQUENCE [LARGE SCALE GENOMIC DNA]</scope>
    <source>
        <strain evidence="2 3">PS1</strain>
    </source>
</reference>
<evidence type="ECO:0000313" key="2">
    <source>
        <dbReference type="EMBL" id="WNF23904.1"/>
    </source>
</evidence>
<dbReference type="InterPro" id="IPR024301">
    <property type="entry name" value="Amidase_6"/>
</dbReference>
<feature type="domain" description="Putative amidase" evidence="1">
    <location>
        <begin position="135"/>
        <end position="288"/>
    </location>
</feature>
<sequence>MREQLQELLEQRVLQCVSMPRNQLHECPAIELKKQSFANRSAEIVKAKANGRVKEKVEEKENAAVLYEVHFQYLIKHRGLFYMEEEVEKRQAEFYKGVLVRDEKLKENQGSHDDREGILPAFAQREEEQERKGFRYDRLKAVQYAERWWNDFNPAYKKFEVDCTNYISQCLHQGGAPMRGYPNRSNGWWMQDDNWSFSWSVANAMRWHIPGSKLGLRGREVNSAEKLKLGDVICYDFEGDGRFDHTTIVTGHDADGMPLVNAHTYNSRMRYWAYEDSTAYTPNIKYKFFTITDDSEDN</sequence>
<gene>
    <name evidence="2" type="ORF">RH061_05275</name>
</gene>
<protein>
    <submittedName>
        <fullName evidence="2">Amidase domain-containing protein</fullName>
    </submittedName>
</protein>
<evidence type="ECO:0000313" key="3">
    <source>
        <dbReference type="Proteomes" id="UP001303324"/>
    </source>
</evidence>